<evidence type="ECO:0000313" key="3">
    <source>
        <dbReference type="Proteomes" id="UP000243308"/>
    </source>
</evidence>
<reference evidence="2 3" key="1">
    <citation type="submission" date="2011-02" db="EMBL/GenBank/DDBJ databases">
        <title>The Genome Sequence of Mortierella verticillata NRRL 6337.</title>
        <authorList>
            <consortium name="The Broad Institute Genome Sequencing Platform"/>
            <person name="Russ C."/>
            <person name="Cuomo C."/>
            <person name="Burger G."/>
            <person name="Gray M.W."/>
            <person name="Holland P.W.H."/>
            <person name="King N."/>
            <person name="Lang F.B.F."/>
            <person name="Roger A.J."/>
            <person name="Ruiz-Trillo I."/>
            <person name="Young S.K."/>
            <person name="Zeng Q."/>
            <person name="Gargeya S."/>
            <person name="Alvarado L."/>
            <person name="Berlin A."/>
            <person name="Chapman S.B."/>
            <person name="Chen Z."/>
            <person name="Freedman E."/>
            <person name="Gellesch M."/>
            <person name="Goldberg J."/>
            <person name="Griggs A."/>
            <person name="Gujja S."/>
            <person name="Heilman E."/>
            <person name="Heiman D."/>
            <person name="Howarth C."/>
            <person name="Mehta T."/>
            <person name="Neiman D."/>
            <person name="Pearson M."/>
            <person name="Roberts A."/>
            <person name="Saif S."/>
            <person name="Shea T."/>
            <person name="Shenoy N."/>
            <person name="Sisk P."/>
            <person name="Stolte C."/>
            <person name="Sykes S."/>
            <person name="White J."/>
            <person name="Yandava C."/>
            <person name="Haas B."/>
            <person name="Nusbaum C."/>
            <person name="Birren B."/>
        </authorList>
    </citation>
    <scope>NUCLEOTIDE SEQUENCE [LARGE SCALE GENOMIC DNA]</scope>
    <source>
        <strain evidence="2 3">NRRL 6337</strain>
    </source>
</reference>
<dbReference type="OrthoDB" id="1555531at2759"/>
<accession>A0A086TLJ3</accession>
<dbReference type="EMBL" id="KN042430">
    <property type="protein sequence ID" value="KFH62820.1"/>
    <property type="molecule type" value="Genomic_DNA"/>
</dbReference>
<proteinExistence type="predicted"/>
<feature type="region of interest" description="Disordered" evidence="1">
    <location>
        <begin position="121"/>
        <end position="145"/>
    </location>
</feature>
<feature type="compositionally biased region" description="Polar residues" evidence="1">
    <location>
        <begin position="1"/>
        <end position="10"/>
    </location>
</feature>
<feature type="compositionally biased region" description="Polar residues" evidence="1">
    <location>
        <begin position="50"/>
        <end position="62"/>
    </location>
</feature>
<dbReference type="AlphaFoldDB" id="A0A086TLJ3"/>
<feature type="compositionally biased region" description="Basic and acidic residues" evidence="1">
    <location>
        <begin position="14"/>
        <end position="24"/>
    </location>
</feature>
<feature type="compositionally biased region" description="Polar residues" evidence="1">
    <location>
        <begin position="254"/>
        <end position="268"/>
    </location>
</feature>
<gene>
    <name evidence="2" type="ORF">MVEG_11346</name>
</gene>
<keyword evidence="3" id="KW-1185">Reference proteome</keyword>
<feature type="region of interest" description="Disordered" evidence="1">
    <location>
        <begin position="1"/>
        <end position="103"/>
    </location>
</feature>
<sequence length="363" mass="39254">MSRYSVSSFNGFHCHPERPVEEPRSATSVYSTQPYHGLDRDYSDSRHASKQQPRYSSIQDSPATKDKITLPPIFPGPFSQPSPSSSNPTTATTRSAPRTLYPDLSSSFGASFGAVSAVIDEEITDRHGGPPTASDLRPRYPDPTPPSTGIKLQLQIMPPDHPLVDPTGVCPIVYGSQQRERLNPIQQSKLTYQWKDCNDHGPVGHDCYSSCNSPVDSREEGDGHNNTNKAHFNRESAPSSLGSASSCPVRHQPHSLSPVSQGPTSDSGSIYRFRREDDSSSASSVGSVNPFSAGPSSLKLGGSLCRTSSVGRSSFISWKPASIASLSRACAPICRCSNKDEETWNVKAMGTARKRMSVHSLLC</sequence>
<feature type="compositionally biased region" description="Low complexity" evidence="1">
    <location>
        <begin position="81"/>
        <end position="103"/>
    </location>
</feature>
<feature type="compositionally biased region" description="Low complexity" evidence="1">
    <location>
        <begin position="236"/>
        <end position="246"/>
    </location>
</feature>
<dbReference type="Proteomes" id="UP000243308">
    <property type="component" value="Unassembled WGS sequence"/>
</dbReference>
<feature type="compositionally biased region" description="Basic and acidic residues" evidence="1">
    <location>
        <begin position="37"/>
        <end position="47"/>
    </location>
</feature>
<organism evidence="2 3">
    <name type="scientific">Podila verticillata NRRL 6337</name>
    <dbReference type="NCBI Taxonomy" id="1069443"/>
    <lineage>
        <taxon>Eukaryota</taxon>
        <taxon>Fungi</taxon>
        <taxon>Fungi incertae sedis</taxon>
        <taxon>Mucoromycota</taxon>
        <taxon>Mortierellomycotina</taxon>
        <taxon>Mortierellomycetes</taxon>
        <taxon>Mortierellales</taxon>
        <taxon>Mortierellaceae</taxon>
        <taxon>Podila</taxon>
    </lineage>
</organism>
<name>A0A086TLJ3_9FUNG</name>
<evidence type="ECO:0000256" key="1">
    <source>
        <dbReference type="SAM" id="MobiDB-lite"/>
    </source>
</evidence>
<protein>
    <submittedName>
        <fullName evidence="2">Uncharacterized protein</fullName>
    </submittedName>
</protein>
<evidence type="ECO:0000313" key="2">
    <source>
        <dbReference type="EMBL" id="KFH62820.1"/>
    </source>
</evidence>
<feature type="compositionally biased region" description="Polar residues" evidence="1">
    <location>
        <begin position="25"/>
        <end position="34"/>
    </location>
</feature>
<feature type="region of interest" description="Disordered" evidence="1">
    <location>
        <begin position="212"/>
        <end position="289"/>
    </location>
</feature>